<dbReference type="Proteomes" id="UP001151081">
    <property type="component" value="Unassembled WGS sequence"/>
</dbReference>
<evidence type="ECO:0000313" key="2">
    <source>
        <dbReference type="Proteomes" id="UP001151081"/>
    </source>
</evidence>
<keyword evidence="2" id="KW-1185">Reference proteome</keyword>
<dbReference type="AlphaFoldDB" id="A0A9X3XAS3"/>
<organism evidence="1 2">
    <name type="scientific">Polyangium jinanense</name>
    <dbReference type="NCBI Taxonomy" id="2829994"/>
    <lineage>
        <taxon>Bacteria</taxon>
        <taxon>Pseudomonadati</taxon>
        <taxon>Myxococcota</taxon>
        <taxon>Polyangia</taxon>
        <taxon>Polyangiales</taxon>
        <taxon>Polyangiaceae</taxon>
        <taxon>Polyangium</taxon>
    </lineage>
</organism>
<sequence>MTEFRDCRSIPHDLDLSDAVAERLVAHVACSLLPGLERTVGAIDWRHGSEHGTDWTAEGFLPDETLIVLCLQTHTREVRLYLDTAFKPVPEPPWWADWLVVGILAGAVGVGVLLESVGWGVASAVLGFGAWVGRDVLLQIRAERTARPRSIDEESWRQRFNAAIDQACDMIRASG</sequence>
<dbReference type="RefSeq" id="WP_272426256.1">
    <property type="nucleotide sequence ID" value="NZ_JAGTJJ010000043.1"/>
</dbReference>
<dbReference type="EMBL" id="JAGTJJ010000043">
    <property type="protein sequence ID" value="MDC3986747.1"/>
    <property type="molecule type" value="Genomic_DNA"/>
</dbReference>
<comment type="caution">
    <text evidence="1">The sequence shown here is derived from an EMBL/GenBank/DDBJ whole genome shotgun (WGS) entry which is preliminary data.</text>
</comment>
<reference evidence="1 2" key="1">
    <citation type="submission" date="2021-04" db="EMBL/GenBank/DDBJ databases">
        <title>Genome analysis of Polyangium sp.</title>
        <authorList>
            <person name="Li Y."/>
            <person name="Wang J."/>
        </authorList>
    </citation>
    <scope>NUCLEOTIDE SEQUENCE [LARGE SCALE GENOMIC DNA]</scope>
    <source>
        <strain evidence="1 2">SDU14</strain>
    </source>
</reference>
<gene>
    <name evidence="1" type="ORF">KEG57_40110</name>
</gene>
<accession>A0A9X3XAS3</accession>
<evidence type="ECO:0000313" key="1">
    <source>
        <dbReference type="EMBL" id="MDC3986747.1"/>
    </source>
</evidence>
<name>A0A9X3XAS3_9BACT</name>
<proteinExistence type="predicted"/>
<protein>
    <submittedName>
        <fullName evidence="1">Uncharacterized protein</fullName>
    </submittedName>
</protein>